<protein>
    <submittedName>
        <fullName evidence="2">META domain-containing protein</fullName>
    </submittedName>
</protein>
<dbReference type="Pfam" id="PF03724">
    <property type="entry name" value="META"/>
    <property type="match status" value="1"/>
</dbReference>
<evidence type="ECO:0000313" key="3">
    <source>
        <dbReference type="Proteomes" id="UP001196601"/>
    </source>
</evidence>
<dbReference type="Gene3D" id="2.40.128.270">
    <property type="match status" value="1"/>
</dbReference>
<dbReference type="InterPro" id="IPR053147">
    <property type="entry name" value="Hsp_HslJ-like"/>
</dbReference>
<organism evidence="2 3">
    <name type="scientific">Pseudomonas lalucatii</name>
    <dbReference type="NCBI Taxonomy" id="1424203"/>
    <lineage>
        <taxon>Bacteria</taxon>
        <taxon>Pseudomonadati</taxon>
        <taxon>Pseudomonadota</taxon>
        <taxon>Gammaproteobacteria</taxon>
        <taxon>Pseudomonadales</taxon>
        <taxon>Pseudomonadaceae</taxon>
        <taxon>Pseudomonas</taxon>
    </lineage>
</organism>
<dbReference type="InterPro" id="IPR005184">
    <property type="entry name" value="DUF306_Meta_HslJ"/>
</dbReference>
<dbReference type="PANTHER" id="PTHR35535">
    <property type="entry name" value="HEAT SHOCK PROTEIN HSLJ"/>
    <property type="match status" value="1"/>
</dbReference>
<reference evidence="2 3" key="1">
    <citation type="journal article" date="2021" name="Syst. Appl. Microbiol.">
        <title>Pseudomonas lalucatii sp. nov. isolated from Vallgornera, a karstic cave in Mallorca, Western Mediterranean.</title>
        <authorList>
            <person name="Busquets A."/>
            <person name="Mulet M."/>
            <person name="Gomila M."/>
            <person name="Garcia-Valdes E."/>
        </authorList>
    </citation>
    <scope>NUCLEOTIDE SEQUENCE [LARGE SCALE GENOMIC DNA]</scope>
    <source>
        <strain evidence="2 3">R1b54</strain>
    </source>
</reference>
<accession>A0ABS5Q3L3</accession>
<dbReference type="Proteomes" id="UP001196601">
    <property type="component" value="Unassembled WGS sequence"/>
</dbReference>
<sequence length="134" mass="14830">MARTLVTGLLGASLLGCASAPLQLETERAYRIEWLGERPALDDSQPTLTLGEDGRAYGTAGCNHWFARYRLQGQRLSFADAGSTRRQCAAPLMEQEARFLDSLGKVQRWDVSPLEQLRLWPESGKPLRLSPAEG</sequence>
<feature type="domain" description="DUF306" evidence="1">
    <location>
        <begin position="27"/>
        <end position="127"/>
    </location>
</feature>
<keyword evidence="3" id="KW-1185">Reference proteome</keyword>
<evidence type="ECO:0000313" key="2">
    <source>
        <dbReference type="EMBL" id="MBS7663360.1"/>
    </source>
</evidence>
<dbReference type="PANTHER" id="PTHR35535:SF1">
    <property type="entry name" value="HEAT SHOCK PROTEIN HSLJ"/>
    <property type="match status" value="1"/>
</dbReference>
<dbReference type="InterPro" id="IPR038670">
    <property type="entry name" value="HslJ-like_sf"/>
</dbReference>
<evidence type="ECO:0000259" key="1">
    <source>
        <dbReference type="Pfam" id="PF03724"/>
    </source>
</evidence>
<proteinExistence type="predicted"/>
<comment type="caution">
    <text evidence="2">The sequence shown here is derived from an EMBL/GenBank/DDBJ whole genome shotgun (WGS) entry which is preliminary data.</text>
</comment>
<gene>
    <name evidence="2" type="ORF">I0D00_15630</name>
</gene>
<dbReference type="PROSITE" id="PS51257">
    <property type="entry name" value="PROKAR_LIPOPROTEIN"/>
    <property type="match status" value="1"/>
</dbReference>
<dbReference type="EMBL" id="JADPMV010000002">
    <property type="protein sequence ID" value="MBS7663360.1"/>
    <property type="molecule type" value="Genomic_DNA"/>
</dbReference>
<dbReference type="RefSeq" id="WP_213640756.1">
    <property type="nucleotide sequence ID" value="NZ_JADPMV010000002.1"/>
</dbReference>
<name>A0ABS5Q3L3_9PSED</name>